<accession>A0ABR7DMY3</accession>
<organism evidence="1 2">
    <name type="scientific">Parabacteroides hominis</name>
    <dbReference type="NCBI Taxonomy" id="2763057"/>
    <lineage>
        <taxon>Bacteria</taxon>
        <taxon>Pseudomonadati</taxon>
        <taxon>Bacteroidota</taxon>
        <taxon>Bacteroidia</taxon>
        <taxon>Bacteroidales</taxon>
        <taxon>Tannerellaceae</taxon>
        <taxon>Parabacteroides</taxon>
    </lineage>
</organism>
<keyword evidence="2" id="KW-1185">Reference proteome</keyword>
<evidence type="ECO:0000313" key="1">
    <source>
        <dbReference type="EMBL" id="MBC5632803.1"/>
    </source>
</evidence>
<dbReference type="Proteomes" id="UP000651475">
    <property type="component" value="Unassembled WGS sequence"/>
</dbReference>
<reference evidence="1 2" key="1">
    <citation type="submission" date="2020-08" db="EMBL/GenBank/DDBJ databases">
        <title>Genome public.</title>
        <authorList>
            <person name="Liu C."/>
            <person name="Sun Q."/>
        </authorList>
    </citation>
    <scope>NUCLEOTIDE SEQUENCE [LARGE SCALE GENOMIC DNA]</scope>
    <source>
        <strain evidence="1 2">NSJ-79</strain>
    </source>
</reference>
<name>A0ABR7DMY3_9BACT</name>
<dbReference type="EMBL" id="JACOOJ010000011">
    <property type="protein sequence ID" value="MBC5632803.1"/>
    <property type="molecule type" value="Genomic_DNA"/>
</dbReference>
<gene>
    <name evidence="1" type="ORF">H8S65_08495</name>
</gene>
<sequence>MGLDQFESDAEQKYQVVVYGSNLLCEHRFFINEMRNLTDKHPVLPVLVFSRLNEYLPPLELLYLE</sequence>
<proteinExistence type="predicted"/>
<dbReference type="RefSeq" id="WP_186929559.1">
    <property type="nucleotide sequence ID" value="NZ_JACOOJ010000011.1"/>
</dbReference>
<comment type="caution">
    <text evidence="1">The sequence shown here is derived from an EMBL/GenBank/DDBJ whole genome shotgun (WGS) entry which is preliminary data.</text>
</comment>
<protein>
    <submittedName>
        <fullName evidence="1">Uncharacterized protein</fullName>
    </submittedName>
</protein>
<evidence type="ECO:0000313" key="2">
    <source>
        <dbReference type="Proteomes" id="UP000651475"/>
    </source>
</evidence>